<accession>A0A401GEQ7</accession>
<name>A0A401GEQ7_9APHY</name>
<evidence type="ECO:0008006" key="7">
    <source>
        <dbReference type="Google" id="ProtNLM"/>
    </source>
</evidence>
<feature type="compositionally biased region" description="Polar residues" evidence="2">
    <location>
        <begin position="172"/>
        <end position="193"/>
    </location>
</feature>
<dbReference type="SUPFAM" id="SSF50978">
    <property type="entry name" value="WD40 repeat-like"/>
    <property type="match status" value="1"/>
</dbReference>
<reference evidence="5 6" key="1">
    <citation type="journal article" date="2018" name="Sci. Rep.">
        <title>Genome sequence of the cauliflower mushroom Sparassis crispa (Hanabiratake) and its association with beneficial usage.</title>
        <authorList>
            <person name="Kiyama R."/>
            <person name="Furutani Y."/>
            <person name="Kawaguchi K."/>
            <person name="Nakanishi T."/>
        </authorList>
    </citation>
    <scope>NUCLEOTIDE SEQUENCE [LARGE SCALE GENOMIC DNA]</scope>
</reference>
<dbReference type="Gene3D" id="2.130.10.10">
    <property type="entry name" value="YVTN repeat-like/Quinoprotein amine dehydrogenase"/>
    <property type="match status" value="1"/>
</dbReference>
<gene>
    <name evidence="5" type="ORF">SCP_0303300</name>
</gene>
<dbReference type="InParanoid" id="A0A401GEQ7"/>
<dbReference type="Pfam" id="PF25066">
    <property type="entry name" value="TPR_VPS8_2"/>
    <property type="match status" value="1"/>
</dbReference>
<dbReference type="InterPro" id="IPR015943">
    <property type="entry name" value="WD40/YVTN_repeat-like_dom_sf"/>
</dbReference>
<feature type="compositionally biased region" description="Low complexity" evidence="2">
    <location>
        <begin position="134"/>
        <end position="155"/>
    </location>
</feature>
<dbReference type="PANTHER" id="PTHR12616:SF8">
    <property type="entry name" value="VACUOLAR PROTEIN SORTING-ASSOCIATED PROTEIN 8 HOMOLOG"/>
    <property type="match status" value="1"/>
</dbReference>
<dbReference type="EMBL" id="BFAD01000003">
    <property type="protein sequence ID" value="GBE80615.1"/>
    <property type="molecule type" value="Genomic_DNA"/>
</dbReference>
<evidence type="ECO:0000256" key="1">
    <source>
        <dbReference type="ARBA" id="ARBA00009422"/>
    </source>
</evidence>
<comment type="similarity">
    <text evidence="1">Belongs to the VPS8 family.</text>
</comment>
<dbReference type="GO" id="GO:0030897">
    <property type="term" value="C:HOPS complex"/>
    <property type="evidence" value="ECO:0007669"/>
    <property type="project" value="TreeGrafter"/>
</dbReference>
<dbReference type="InterPro" id="IPR025941">
    <property type="entry name" value="Vps8_central_dom"/>
</dbReference>
<evidence type="ECO:0000313" key="5">
    <source>
        <dbReference type="EMBL" id="GBE80615.1"/>
    </source>
</evidence>
<keyword evidence="6" id="KW-1185">Reference proteome</keyword>
<dbReference type="GeneID" id="38777532"/>
<evidence type="ECO:0000313" key="6">
    <source>
        <dbReference type="Proteomes" id="UP000287166"/>
    </source>
</evidence>
<comment type="caution">
    <text evidence="5">The sequence shown here is derived from an EMBL/GenBank/DDBJ whole genome shotgun (WGS) entry which is preliminary data.</text>
</comment>
<feature type="region of interest" description="Disordered" evidence="2">
    <location>
        <begin position="131"/>
        <end position="155"/>
    </location>
</feature>
<feature type="region of interest" description="Disordered" evidence="2">
    <location>
        <begin position="172"/>
        <end position="224"/>
    </location>
</feature>
<evidence type="ECO:0000259" key="4">
    <source>
        <dbReference type="Pfam" id="PF25066"/>
    </source>
</evidence>
<dbReference type="Pfam" id="PF23410">
    <property type="entry name" value="Beta-prop_VPS8"/>
    <property type="match status" value="1"/>
</dbReference>
<organism evidence="5 6">
    <name type="scientific">Sparassis crispa</name>
    <dbReference type="NCBI Taxonomy" id="139825"/>
    <lineage>
        <taxon>Eukaryota</taxon>
        <taxon>Fungi</taxon>
        <taxon>Dikarya</taxon>
        <taxon>Basidiomycota</taxon>
        <taxon>Agaricomycotina</taxon>
        <taxon>Agaricomycetes</taxon>
        <taxon>Polyporales</taxon>
        <taxon>Sparassidaceae</taxon>
        <taxon>Sparassis</taxon>
    </lineage>
</organism>
<dbReference type="InterPro" id="IPR045111">
    <property type="entry name" value="Vps41/Vps8"/>
</dbReference>
<evidence type="ECO:0000256" key="2">
    <source>
        <dbReference type="SAM" id="MobiDB-lite"/>
    </source>
</evidence>
<feature type="domain" description="VPS8-like TPR-like repeats" evidence="4">
    <location>
        <begin position="1338"/>
        <end position="1507"/>
    </location>
</feature>
<dbReference type="GO" id="GO:0005770">
    <property type="term" value="C:late endosome"/>
    <property type="evidence" value="ECO:0007669"/>
    <property type="project" value="TreeGrafter"/>
</dbReference>
<dbReference type="Pfam" id="PF12816">
    <property type="entry name" value="TPR_Vps8"/>
    <property type="match status" value="1"/>
</dbReference>
<proteinExistence type="inferred from homology"/>
<evidence type="ECO:0000259" key="3">
    <source>
        <dbReference type="Pfam" id="PF12816"/>
    </source>
</evidence>
<dbReference type="Proteomes" id="UP000287166">
    <property type="component" value="Unassembled WGS sequence"/>
</dbReference>
<dbReference type="STRING" id="139825.A0A401GEQ7"/>
<dbReference type="GO" id="GO:0006623">
    <property type="term" value="P:protein targeting to vacuole"/>
    <property type="evidence" value="ECO:0007669"/>
    <property type="project" value="InterPro"/>
</dbReference>
<dbReference type="InterPro" id="IPR036322">
    <property type="entry name" value="WD40_repeat_dom_sf"/>
</dbReference>
<protein>
    <recommendedName>
        <fullName evidence="7">Vacuolar protein sorting-associated protein 8 central domain-containing protein</fullName>
    </recommendedName>
</protein>
<dbReference type="FunCoup" id="A0A401GEQ7">
    <property type="interactions" value="9"/>
</dbReference>
<sequence>MNGTTVNTNDHSHVASRPSLDFSDTEGEELQEHAGDYSTRFEELMSDGEEESNIHVSDEEEDHGFVYNGVDSEPKGGYREQLRDLLGPDHEEDELDAAEVEHSLVVNNGEHEKLATLMGDEAGVDVPHIEVLSDDSPSTSSLSSPPYGSGLNGSNTPSKIYHPFLHPTISRLRSTTPQASRIPSSRSMGSINSFARDDPSAAPSHFSELSRMSSGDGAESRADRDREVFRWTQLRVVGEYLYAKHPQKASALLGTGNFGSPTVLAANGLICVGTDSGQVLVFDFKQNFQCICGAETPDRSVGSVTALALSFDHTFIAMGHASGHIQLYDLNNPKMPARFVAPTTLAEVVSGRQEGHLLGSRIVNVGFIAGKHTAFVSSDDHGLAFYHRLGKVLFVDAIDVLRILGKYPDIESSVPPAPASGPHFFRRRKSRVTSTILAMGPLPLGTSSHPTDQYNLIALLTPIKLVIVGLKPTPKTWYRRHRESDEEVMSKSKFKGALAWYPSVTAGNAVTIEQESKRSKPNGVDHGPSTMPMLVYSWGDTLNLMRVSETKAVQQIRNSRTGKVQNIEVGRVVFEESSRWTAGGDVLSLQWLNVNQVVVLTPSALEVYDVRTLKLVEHVPYNAWSLVSPILSHTTNGAVSYSDAITEVAHSVRVYKGKIFILAQHEVQVGTLLTWADRILSYVESGDFLSAIDLTRSYYLGDAPGNRNGLPDTAVKLKEVVGEKMRELMVASAHYAFSEDRMTDGTHVTPDGRGVDRTFLFEGLVATCTRACIALDDFDFLFEDLFQYYDSNAIARIFLAQLEPFILEGTVRHVPPRITQRLIGLHDDDHRPDLAERVIWHIDPDCLDINQAITLCQNYRLYDALMYVYTRALKDYVSPVVELLSLIRQVQQYRKAHREGSPPAAYADEEAIEPIVLNAYKIYPYLADVLSGLTYPSEEPLPEEEAFQAKNDIYTFLFFGRSSMWPPGEGGRLILTSDEENGVEPTYPYTRILLRFDPEAFLHTLDLAFEDAYFNDKTRRVSRLVIVKILLEITNSSGLSPAEFTFVNIFLARNIPKYVQFIEIPPSALHTILIGLAEDPDHSTREDRQLAAEYLLSAYTPHESDRIMVLFEQAGFYRILRTWYRQERQWSSLLLSYLDDPDMSPTNVFPSVNEVLDVALRSNKGALPKELGATVTDSLGSLLHASVVSTAALLDKYMPALHERALEALGLDAEHEHFAYLRYLLGSPQTGEEYGIESRKGGPSLNLLPRLRQLYISLLCRLESTGVIEALTYLPSDFLDATEMMQTCEKHEVYDAVVWILNRNGDPQSALTKAEAFDRVLSTRVADQLTSSLVEAETAIHTSLSALESIGRTTVSICLERSKPTSSVEVPLEDIWFQLLRSQIDSVQRVASCCSPEALNPASEDPTREMALQQQTLTSLRSLVQRTFGSLMSISSTKAVSFPRLFRRLVESASASHVSKHTLYAEFRTILTGMLDSFRSEGDLLIITKRLVDRDLFATIEELTQDRLQGWAPSQGTCRSCGEVFLNAKKTSTSGESDFGSAVPIIVSRTGAIYHSQCLPPDFPTNTSIVH</sequence>
<dbReference type="RefSeq" id="XP_027611528.1">
    <property type="nucleotide sequence ID" value="XM_027755727.1"/>
</dbReference>
<feature type="region of interest" description="Disordered" evidence="2">
    <location>
        <begin position="1"/>
        <end position="32"/>
    </location>
</feature>
<dbReference type="InterPro" id="IPR059070">
    <property type="entry name" value="TPR_VPS8_2"/>
</dbReference>
<dbReference type="GO" id="GO:0034058">
    <property type="term" value="P:endosomal vesicle fusion"/>
    <property type="evidence" value="ECO:0007669"/>
    <property type="project" value="TreeGrafter"/>
</dbReference>
<feature type="domain" description="Vacuolar protein sorting-associated protein 8 central" evidence="3">
    <location>
        <begin position="797"/>
        <end position="1009"/>
    </location>
</feature>
<dbReference type="OrthoDB" id="289913at2759"/>
<dbReference type="PANTHER" id="PTHR12616">
    <property type="entry name" value="VACUOLAR PROTEIN SORTING VPS41"/>
    <property type="match status" value="1"/>
</dbReference>